<sequence length="287" mass="33081">MIPDRITELAKKYIEYDMITTHTELPEFPAPRVGLLFTFLNGRESGSSRTAEICSLAAFLVQLGMDTHDRIDTAKSRKDEMAMRSRQLKVLAGDYFSSVFYELLAKIDEIDMVSAMSSAICEVNRLKVRLYTALQRIILPAEDYIKQSVQVKMELFLSFSQFMDKSARNLWKLLLAELSRCEVMLDEMKYSGVFPHDRKGYAYLHIMENATSEDKKMLSQGAIDEQEWQALLAKYNVKEQLMSMLNQSVERVQSLIQECKGEQQQAEIKHILQQIKGVLSPQRHSFQ</sequence>
<dbReference type="Pfam" id="PF07307">
    <property type="entry name" value="HEPPP_synt_1"/>
    <property type="match status" value="1"/>
</dbReference>
<dbReference type="Proteomes" id="UP000198972">
    <property type="component" value="Unassembled WGS sequence"/>
</dbReference>
<gene>
    <name evidence="2" type="ORF">SAMN04488542_1445</name>
</gene>
<dbReference type="InterPro" id="IPR009920">
    <property type="entry name" value="HEPPP_synth_su1"/>
</dbReference>
<dbReference type="STRING" id="670482.SAMN04488542_1445"/>
<reference evidence="2 3" key="1">
    <citation type="submission" date="2016-10" db="EMBL/GenBank/DDBJ databases">
        <authorList>
            <person name="de Groot N.N."/>
        </authorList>
    </citation>
    <scope>NUCLEOTIDE SEQUENCE [LARGE SCALE GENOMIC DNA]</scope>
    <source>
        <strain evidence="2 3">DSM 28129</strain>
    </source>
</reference>
<evidence type="ECO:0000313" key="3">
    <source>
        <dbReference type="Proteomes" id="UP000198972"/>
    </source>
</evidence>
<evidence type="ECO:0000313" key="2">
    <source>
        <dbReference type="EMBL" id="SDG44982.1"/>
    </source>
</evidence>
<dbReference type="RefSeq" id="WP_091236098.1">
    <property type="nucleotide sequence ID" value="NZ_FNBG01000044.1"/>
</dbReference>
<proteinExistence type="predicted"/>
<dbReference type="OrthoDB" id="2417886at2"/>
<accession>A0A1G7UBM2</accession>
<keyword evidence="3" id="KW-1185">Reference proteome</keyword>
<dbReference type="GO" id="GO:0009234">
    <property type="term" value="P:menaquinone biosynthetic process"/>
    <property type="evidence" value="ECO:0007669"/>
    <property type="project" value="InterPro"/>
</dbReference>
<dbReference type="AlphaFoldDB" id="A0A1G7UBM2"/>
<name>A0A1G7UBM2_9BACL</name>
<dbReference type="Gene3D" id="1.20.120.1450">
    <property type="match status" value="1"/>
</dbReference>
<protein>
    <submittedName>
        <fullName evidence="2">Heptaprenyl diphosphate synthase</fullName>
    </submittedName>
</protein>
<evidence type="ECO:0000256" key="1">
    <source>
        <dbReference type="SAM" id="Coils"/>
    </source>
</evidence>
<dbReference type="EMBL" id="FNBG01000044">
    <property type="protein sequence ID" value="SDG44982.1"/>
    <property type="molecule type" value="Genomic_DNA"/>
</dbReference>
<keyword evidence="1" id="KW-0175">Coiled coil</keyword>
<organism evidence="2 3">
    <name type="scientific">Fontibacillus panacisegetis</name>
    <dbReference type="NCBI Taxonomy" id="670482"/>
    <lineage>
        <taxon>Bacteria</taxon>
        <taxon>Bacillati</taxon>
        <taxon>Bacillota</taxon>
        <taxon>Bacilli</taxon>
        <taxon>Bacillales</taxon>
        <taxon>Paenibacillaceae</taxon>
        <taxon>Fontibacillus</taxon>
    </lineage>
</organism>
<feature type="coiled-coil region" evidence="1">
    <location>
        <begin position="238"/>
        <end position="269"/>
    </location>
</feature>